<dbReference type="EnsemblMetazoa" id="PPA46201.1">
    <property type="protein sequence ID" value="PPA46201.1"/>
    <property type="gene ID" value="WBGene00284570"/>
</dbReference>
<evidence type="ECO:0000313" key="2">
    <source>
        <dbReference type="Proteomes" id="UP000005239"/>
    </source>
</evidence>
<name>A0A2A6BH65_PRIPA</name>
<sequence length="105" mass="12245">MHPTMQVHIRVRLTRISEHRLDLCRQCSILRRSVLKIVEPVLFTAMRMPCSLLPIYFNNAFKERGLAWQFPESAPEPFILEQISAYALNVGRAVYVPDAKRDTIY</sequence>
<dbReference type="AlphaFoldDB" id="A0A2A6BH65"/>
<protein>
    <submittedName>
        <fullName evidence="1">Uncharacterized protein</fullName>
    </submittedName>
</protein>
<reference evidence="2" key="1">
    <citation type="journal article" date="2008" name="Nat. Genet.">
        <title>The Pristionchus pacificus genome provides a unique perspective on nematode lifestyle and parasitism.</title>
        <authorList>
            <person name="Dieterich C."/>
            <person name="Clifton S.W."/>
            <person name="Schuster L.N."/>
            <person name="Chinwalla A."/>
            <person name="Delehaunty K."/>
            <person name="Dinkelacker I."/>
            <person name="Fulton L."/>
            <person name="Fulton R."/>
            <person name="Godfrey J."/>
            <person name="Minx P."/>
            <person name="Mitreva M."/>
            <person name="Roeseler W."/>
            <person name="Tian H."/>
            <person name="Witte H."/>
            <person name="Yang S.P."/>
            <person name="Wilson R.K."/>
            <person name="Sommer R.J."/>
        </authorList>
    </citation>
    <scope>NUCLEOTIDE SEQUENCE [LARGE SCALE GENOMIC DNA]</scope>
    <source>
        <strain evidence="2">PS312</strain>
    </source>
</reference>
<accession>A0A2A6BH65</accession>
<proteinExistence type="predicted"/>
<gene>
    <name evidence="1" type="primary">WBGene00284570</name>
</gene>
<dbReference type="OrthoDB" id="9445857at2759"/>
<organism evidence="1 2">
    <name type="scientific">Pristionchus pacificus</name>
    <name type="common">Parasitic nematode worm</name>
    <dbReference type="NCBI Taxonomy" id="54126"/>
    <lineage>
        <taxon>Eukaryota</taxon>
        <taxon>Metazoa</taxon>
        <taxon>Ecdysozoa</taxon>
        <taxon>Nematoda</taxon>
        <taxon>Chromadorea</taxon>
        <taxon>Rhabditida</taxon>
        <taxon>Rhabditina</taxon>
        <taxon>Diplogasteromorpha</taxon>
        <taxon>Diplogasteroidea</taxon>
        <taxon>Neodiplogasteridae</taxon>
        <taxon>Pristionchus</taxon>
    </lineage>
</organism>
<evidence type="ECO:0000313" key="1">
    <source>
        <dbReference type="EnsemblMetazoa" id="PPA46201.1"/>
    </source>
</evidence>
<accession>A0A8R1V5B7</accession>
<reference evidence="1" key="2">
    <citation type="submission" date="2022-06" db="UniProtKB">
        <authorList>
            <consortium name="EnsemblMetazoa"/>
        </authorList>
    </citation>
    <scope>IDENTIFICATION</scope>
    <source>
        <strain evidence="1">PS312</strain>
    </source>
</reference>
<keyword evidence="2" id="KW-1185">Reference proteome</keyword>
<dbReference type="Proteomes" id="UP000005239">
    <property type="component" value="Unassembled WGS sequence"/>
</dbReference>